<name>Q33BE0_ORYSJ</name>
<gene>
    <name evidence="1" type="ordered locus">LOC_Os10g02690</name>
</gene>
<organism evidence="1">
    <name type="scientific">Oryza sativa subsp. japonica</name>
    <name type="common">Rice</name>
    <dbReference type="NCBI Taxonomy" id="39947"/>
    <lineage>
        <taxon>Eukaryota</taxon>
        <taxon>Viridiplantae</taxon>
        <taxon>Streptophyta</taxon>
        <taxon>Embryophyta</taxon>
        <taxon>Tracheophyta</taxon>
        <taxon>Spermatophyta</taxon>
        <taxon>Magnoliopsida</taxon>
        <taxon>Liliopsida</taxon>
        <taxon>Poales</taxon>
        <taxon>Poaceae</taxon>
        <taxon>BOP clade</taxon>
        <taxon>Oryzoideae</taxon>
        <taxon>Oryzeae</taxon>
        <taxon>Oryzinae</taxon>
        <taxon>Oryza</taxon>
        <taxon>Oryza sativa</taxon>
    </lineage>
</organism>
<reference evidence="1" key="3">
    <citation type="submission" date="2006-07" db="EMBL/GenBank/DDBJ databases">
        <authorList>
            <person name="Buell R."/>
        </authorList>
    </citation>
    <scope>NUCLEOTIDE SEQUENCE</scope>
</reference>
<dbReference type="EMBL" id="DP000086">
    <property type="protein sequence ID" value="ABB46631.2"/>
    <property type="molecule type" value="Genomic_DNA"/>
</dbReference>
<dbReference type="AlphaFoldDB" id="Q33BE0"/>
<proteinExistence type="predicted"/>
<accession>Q33BE0</accession>
<sequence length="318" mass="34589">MAFSITSAASAKAFQPALRLAAQVAGHPQPERLVHVWMSLSSRLHQEVTVLSAEPTNLQGVQTLLAADEEPPPAPDLEQSWSLAASRQAYHNITAAPCHHTSGNASRTLPRSAPKFFKNYFDIVRRNNEHLHDFLCSVQGLHAVLINTTCGHALEAVRKLGVLVMEFYPSDVGALAMTLQVMGVGVEMEGWLEELVMANEVEAKVRLAMESEQGKKLRDHVEARREATAMTWKDAARCPDELRTYRGLLERCGKLLSSIQAFTAGDDQQPCQMSVLDAAAFLADEDSLSSSRSKRTIFTPALTSSGLTAACSSAEASC</sequence>
<reference evidence="1" key="1">
    <citation type="journal article" date="2003" name="Science">
        <title>In-depth view of structure, activity, and evolution of rice chromosome 10.</title>
        <authorList>
            <consortium name="Rice Chromosome 10 Sequencing Consortium"/>
        </authorList>
    </citation>
    <scope>NUCLEOTIDE SEQUENCE [LARGE SCALE GENOMIC DNA]</scope>
</reference>
<evidence type="ECO:0000313" key="1">
    <source>
        <dbReference type="EMBL" id="ABB46631.2"/>
    </source>
</evidence>
<reference evidence="1" key="2">
    <citation type="submission" date="2003-05" db="EMBL/GenBank/DDBJ databases">
        <authorList>
            <person name="Buell C.R."/>
            <person name="Wing R.A."/>
            <person name="McCombie W.R."/>
            <person name="Messing J."/>
            <person name="Yuan Q."/>
            <person name="Ouyang S."/>
        </authorList>
    </citation>
    <scope>NUCLEOTIDE SEQUENCE</scope>
</reference>
<protein>
    <submittedName>
        <fullName evidence="1">Uncharacterized protein</fullName>
    </submittedName>
</protein>